<dbReference type="PROSITE" id="PS51318">
    <property type="entry name" value="TAT"/>
    <property type="match status" value="1"/>
</dbReference>
<evidence type="ECO:0000259" key="2">
    <source>
        <dbReference type="Pfam" id="PF01425"/>
    </source>
</evidence>
<keyword evidence="4" id="KW-1185">Reference proteome</keyword>
<dbReference type="RefSeq" id="WP_343886927.1">
    <property type="nucleotide sequence ID" value="NZ_BAAAKI010000025.1"/>
</dbReference>
<evidence type="ECO:0000256" key="1">
    <source>
        <dbReference type="SAM" id="MobiDB-lite"/>
    </source>
</evidence>
<sequence length="580" mass="61262">MTMQYTPTNHHDDPNPYGTASDPAFAPECAEQPTAVHRRSFLARMGAVGALAVMGNVALPEVAAARTPARTSAVPKVSVRRAVRDDLSEATLAEAITLIQAGRLKPSLLVRAYLDRIGAFDDTLQAFNLVAAKDAMAAAVASRPGSGILAGIPLAIKDNYYTAGYKTTANSFIFQDFVPPFDATAVARLKQAGGIVLGKTQMGPLATTRATTPSGVITTVNAWSPANPSVDPGGSSSGSACAVASRMAASSVGTQTGGSITAPSNQQNLTGLKPTMGRVSLYGIIPLTYTRDHPGPLARTAMDAAIMLSVMAGEDPHDPRTQGLPAPADYVRAATPVTKGGKVSCRYPTRVGYLPDFLAVTGETLALRKTFLEKLDAIPGISVVAVPFPDEWDVLAGSAMNDVRLPERSEPFLPTMRKDLRLFGVSVTSWLAGALMGADEYVRGQRAKELFLDRVLSEVFGPCDVVLQTDPSYFDRVGLPELALPIGFTAANLPVGTILGGQPFAEDRLLAVAAAYQEVTDWHLRRPTDPADDNPPPAIPLTDRGSAKAYSRTAAGLTTPPVARAHRGRMSAHQVHQETE</sequence>
<gene>
    <name evidence="3" type="ORF">ACFP57_12830</name>
</gene>
<accession>A0ABW1X302</accession>
<dbReference type="InterPro" id="IPR000120">
    <property type="entry name" value="Amidase"/>
</dbReference>
<feature type="region of interest" description="Disordered" evidence="1">
    <location>
        <begin position="525"/>
        <end position="580"/>
    </location>
</feature>
<name>A0ABW1X302_9ACTN</name>
<protein>
    <submittedName>
        <fullName evidence="3">Amidase</fullName>
    </submittedName>
</protein>
<dbReference type="PANTHER" id="PTHR11895">
    <property type="entry name" value="TRANSAMIDASE"/>
    <property type="match status" value="1"/>
</dbReference>
<dbReference type="Proteomes" id="UP001596266">
    <property type="component" value="Unassembled WGS sequence"/>
</dbReference>
<evidence type="ECO:0000313" key="4">
    <source>
        <dbReference type="Proteomes" id="UP001596266"/>
    </source>
</evidence>
<evidence type="ECO:0000313" key="3">
    <source>
        <dbReference type="EMBL" id="MFC6397860.1"/>
    </source>
</evidence>
<proteinExistence type="predicted"/>
<feature type="region of interest" description="Disordered" evidence="1">
    <location>
        <begin position="1"/>
        <end position="25"/>
    </location>
</feature>
<dbReference type="InterPro" id="IPR023631">
    <property type="entry name" value="Amidase_dom"/>
</dbReference>
<organism evidence="3 4">
    <name type="scientific">Luteococcus sanguinis</name>
    <dbReference type="NCBI Taxonomy" id="174038"/>
    <lineage>
        <taxon>Bacteria</taxon>
        <taxon>Bacillati</taxon>
        <taxon>Actinomycetota</taxon>
        <taxon>Actinomycetes</taxon>
        <taxon>Propionibacteriales</taxon>
        <taxon>Propionibacteriaceae</taxon>
        <taxon>Luteococcus</taxon>
    </lineage>
</organism>
<dbReference type="Gene3D" id="3.90.1300.10">
    <property type="entry name" value="Amidase signature (AS) domain"/>
    <property type="match status" value="1"/>
</dbReference>
<comment type="caution">
    <text evidence="3">The sequence shown here is derived from an EMBL/GenBank/DDBJ whole genome shotgun (WGS) entry which is preliminary data.</text>
</comment>
<dbReference type="Pfam" id="PF01425">
    <property type="entry name" value="Amidase"/>
    <property type="match status" value="1"/>
</dbReference>
<dbReference type="InterPro" id="IPR036928">
    <property type="entry name" value="AS_sf"/>
</dbReference>
<dbReference type="SUPFAM" id="SSF75304">
    <property type="entry name" value="Amidase signature (AS) enzymes"/>
    <property type="match status" value="1"/>
</dbReference>
<dbReference type="PANTHER" id="PTHR11895:SF176">
    <property type="entry name" value="AMIDASE AMID-RELATED"/>
    <property type="match status" value="1"/>
</dbReference>
<feature type="domain" description="Amidase" evidence="2">
    <location>
        <begin position="109"/>
        <end position="390"/>
    </location>
</feature>
<dbReference type="EMBL" id="JBHSUA010000024">
    <property type="protein sequence ID" value="MFC6397860.1"/>
    <property type="molecule type" value="Genomic_DNA"/>
</dbReference>
<reference evidence="4" key="1">
    <citation type="journal article" date="2019" name="Int. J. Syst. Evol. Microbiol.">
        <title>The Global Catalogue of Microorganisms (GCM) 10K type strain sequencing project: providing services to taxonomists for standard genome sequencing and annotation.</title>
        <authorList>
            <consortium name="The Broad Institute Genomics Platform"/>
            <consortium name="The Broad Institute Genome Sequencing Center for Infectious Disease"/>
            <person name="Wu L."/>
            <person name="Ma J."/>
        </authorList>
    </citation>
    <scope>NUCLEOTIDE SEQUENCE [LARGE SCALE GENOMIC DNA]</scope>
    <source>
        <strain evidence="4">CGMCC 1.15277</strain>
    </source>
</reference>
<dbReference type="InterPro" id="IPR006311">
    <property type="entry name" value="TAT_signal"/>
</dbReference>